<dbReference type="GO" id="GO:0009765">
    <property type="term" value="P:photosynthesis, light harvesting"/>
    <property type="evidence" value="ECO:0007669"/>
    <property type="project" value="InterPro"/>
</dbReference>
<feature type="binding site" evidence="7">
    <location>
        <position position="107"/>
    </location>
    <ligand>
        <name>chlorophyll b</name>
        <dbReference type="ChEBI" id="CHEBI:61721"/>
        <label>2</label>
    </ligand>
</feature>
<keyword evidence="7" id="KW-0148">Chlorophyll</keyword>
<dbReference type="Gene3D" id="1.10.3460.10">
    <property type="entry name" value="Chlorophyll a/b binding protein domain"/>
    <property type="match status" value="1"/>
</dbReference>
<comment type="function">
    <text evidence="1">The light-harvesting complex (LHC) functions as a light receptor, it captures and delivers excitation energy to photosystems with which it is closely associated. Energy is transferred from the carotenoid and chlorophyll C (or B) to chlorophyll A and the photosynthetic reaction centers where it is used to synthesize ATP and reducing power.</text>
</comment>
<dbReference type="EMBL" id="HBGT01009224">
    <property type="protein sequence ID" value="CAD9401410.1"/>
    <property type="molecule type" value="Transcribed_RNA"/>
</dbReference>
<dbReference type="GO" id="GO:0016020">
    <property type="term" value="C:membrane"/>
    <property type="evidence" value="ECO:0007669"/>
    <property type="project" value="InterPro"/>
</dbReference>
<feature type="binding site" description="axial binding residue" evidence="7">
    <location>
        <position position="102"/>
    </location>
    <ligand>
        <name>chlorophyll a</name>
        <dbReference type="ChEBI" id="CHEBI:58416"/>
        <label>1</label>
    </ligand>
    <ligandPart>
        <name>Mg</name>
        <dbReference type="ChEBI" id="CHEBI:25107"/>
    </ligandPart>
</feature>
<feature type="binding site" description="axial binding residue" evidence="7">
    <location>
        <position position="153"/>
    </location>
    <ligand>
        <name>chlorophyll b</name>
        <dbReference type="ChEBI" id="CHEBI:61721"/>
        <label>1</label>
    </ligand>
    <ligandPart>
        <name>Mg</name>
        <dbReference type="ChEBI" id="CHEBI:25107"/>
    </ligandPart>
</feature>
<evidence type="ECO:0000256" key="6">
    <source>
        <dbReference type="ARBA" id="ARBA00022640"/>
    </source>
</evidence>
<dbReference type="InterPro" id="IPR001344">
    <property type="entry name" value="Chloro_AB-bd_pln"/>
</dbReference>
<feature type="binding site" description="axial binding residue" evidence="7">
    <location>
        <position position="105"/>
    </location>
    <ligand>
        <name>chlorophyll a</name>
        <dbReference type="ChEBI" id="CHEBI:58416"/>
        <label>2</label>
    </ligand>
    <ligandPart>
        <name>Mg</name>
        <dbReference type="ChEBI" id="CHEBI:25107"/>
    </ligandPart>
</feature>
<name>A0A7S2BP25_9STRA</name>
<proteinExistence type="inferred from homology"/>
<evidence type="ECO:0000256" key="5">
    <source>
        <dbReference type="ARBA" id="ARBA00022531"/>
    </source>
</evidence>
<evidence type="ECO:0008006" key="10">
    <source>
        <dbReference type="Google" id="ProtNLM"/>
    </source>
</evidence>
<dbReference type="InterPro" id="IPR022796">
    <property type="entry name" value="Chloroa_b-bind"/>
</dbReference>
<gene>
    <name evidence="9" type="ORF">FPAR1323_LOCUS5046</name>
</gene>
<sequence length="249" mass="26611">MRAFVLALALVGASAFTPSSVRPLRVRSIIRAEEEAAAEEAAPVVEEPAPAPAPAPVDTRAYLETMYGGLGEPETGGKIPPMAYMVADMGTPGTMDFMRAAELKHARIAMIGFMGWVANIQNVHFPGMLSASKGISFESLESVNGVDAFFSMVPAEGLGQIFAFAAVFEWYEMTHKDGKWNGNNALQGEIVPNINKWDILGFTEGKTEDDLKRVKLQELKNGRMAMIGTLGCVAAATIPGSVPFLTGSI</sequence>
<feature type="binding site" evidence="7">
    <location>
        <position position="218"/>
    </location>
    <ligand>
        <name>chlorophyll a</name>
        <dbReference type="ChEBI" id="CHEBI:58416"/>
        <label>1</label>
    </ligand>
</feature>
<evidence type="ECO:0000256" key="2">
    <source>
        <dbReference type="ARBA" id="ARBA00004229"/>
    </source>
</evidence>
<evidence type="ECO:0000313" key="9">
    <source>
        <dbReference type="EMBL" id="CAD9401410.1"/>
    </source>
</evidence>
<protein>
    <recommendedName>
        <fullName evidence="10">Plastid light harvesting protein</fullName>
    </recommendedName>
</protein>
<feature type="signal peptide" evidence="8">
    <location>
        <begin position="1"/>
        <end position="15"/>
    </location>
</feature>
<keyword evidence="5" id="KW-0602">Photosynthesis</keyword>
<evidence type="ECO:0000256" key="8">
    <source>
        <dbReference type="SAM" id="SignalP"/>
    </source>
</evidence>
<comment type="subcellular location">
    <subcellularLocation>
        <location evidence="2">Plastid</location>
        <location evidence="2">Chloroplast</location>
    </subcellularLocation>
</comment>
<comment type="similarity">
    <text evidence="3">Belongs to the fucoxanthin chlorophyll protein family.</text>
</comment>
<keyword evidence="6" id="KW-0934">Plastid</keyword>
<evidence type="ECO:0000256" key="4">
    <source>
        <dbReference type="ARBA" id="ARBA00022528"/>
    </source>
</evidence>
<organism evidence="9">
    <name type="scientific">Florenciella parvula</name>
    <dbReference type="NCBI Taxonomy" id="236787"/>
    <lineage>
        <taxon>Eukaryota</taxon>
        <taxon>Sar</taxon>
        <taxon>Stramenopiles</taxon>
        <taxon>Ochrophyta</taxon>
        <taxon>Dictyochophyceae</taxon>
        <taxon>Florenciellales</taxon>
        <taxon>Florenciella</taxon>
    </lineage>
</organism>
<dbReference type="SUPFAM" id="SSF103511">
    <property type="entry name" value="Chlorophyll a-b binding protein"/>
    <property type="match status" value="1"/>
</dbReference>
<reference evidence="9" key="1">
    <citation type="submission" date="2021-01" db="EMBL/GenBank/DDBJ databases">
        <authorList>
            <person name="Corre E."/>
            <person name="Pelletier E."/>
            <person name="Niang G."/>
            <person name="Scheremetjew M."/>
            <person name="Finn R."/>
            <person name="Kale V."/>
            <person name="Holt S."/>
            <person name="Cochrane G."/>
            <person name="Meng A."/>
            <person name="Brown T."/>
            <person name="Cohen L."/>
        </authorList>
    </citation>
    <scope>NUCLEOTIDE SEQUENCE</scope>
    <source>
        <strain evidence="9">RCC1693</strain>
    </source>
</reference>
<evidence type="ECO:0000256" key="3">
    <source>
        <dbReference type="ARBA" id="ARBA00005933"/>
    </source>
</evidence>
<accession>A0A7S2BP25</accession>
<feature type="binding site" evidence="7">
    <location>
        <position position="223"/>
    </location>
    <ligand>
        <name>chlorophyll a</name>
        <dbReference type="ChEBI" id="CHEBI:58416"/>
        <label>1</label>
    </ligand>
</feature>
<keyword evidence="4" id="KW-0150">Chloroplast</keyword>
<evidence type="ECO:0000256" key="1">
    <source>
        <dbReference type="ARBA" id="ARBA00004022"/>
    </source>
</evidence>
<feature type="binding site" description="axial binding residue" evidence="7">
    <location>
        <position position="186"/>
    </location>
    <ligand>
        <name>chlorophyll b</name>
        <dbReference type="ChEBI" id="CHEBI:61721"/>
        <label>1</label>
    </ligand>
    <ligandPart>
        <name>Mg</name>
        <dbReference type="ChEBI" id="CHEBI:25107"/>
    </ligandPart>
</feature>
<feature type="binding site" evidence="7">
    <location>
        <position position="221"/>
    </location>
    <ligand>
        <name>chlorophyll a</name>
        <dbReference type="ChEBI" id="CHEBI:58416"/>
        <label>1</label>
    </ligand>
</feature>
<dbReference type="GO" id="GO:0009507">
    <property type="term" value="C:chloroplast"/>
    <property type="evidence" value="ECO:0007669"/>
    <property type="project" value="UniProtKB-SubCell"/>
</dbReference>
<dbReference type="Pfam" id="PF00504">
    <property type="entry name" value="Chloroa_b-bind"/>
    <property type="match status" value="1"/>
</dbReference>
<evidence type="ECO:0000256" key="7">
    <source>
        <dbReference type="PIRSR" id="PIRSR601344-1"/>
    </source>
</evidence>
<feature type="chain" id="PRO_5030592418" description="Plastid light harvesting protein" evidence="8">
    <location>
        <begin position="16"/>
        <end position="249"/>
    </location>
</feature>
<keyword evidence="7" id="KW-0157">Chromophore</keyword>
<dbReference type="AlphaFoldDB" id="A0A7S2BP25"/>
<keyword evidence="8" id="KW-0732">Signal</keyword>
<dbReference type="GO" id="GO:0016168">
    <property type="term" value="F:chlorophyll binding"/>
    <property type="evidence" value="ECO:0007669"/>
    <property type="project" value="UniProtKB-KW"/>
</dbReference>
<dbReference type="PANTHER" id="PTHR21649">
    <property type="entry name" value="CHLOROPHYLL A/B BINDING PROTEIN"/>
    <property type="match status" value="1"/>
</dbReference>